<evidence type="ECO:0000259" key="2">
    <source>
        <dbReference type="Pfam" id="PF02775"/>
    </source>
</evidence>
<dbReference type="PANTHER" id="PTHR48084:SF1">
    <property type="entry name" value="2-OXOGLUTARATE SYNTHASE SUBUNIT KORB"/>
    <property type="match status" value="1"/>
</dbReference>
<dbReference type="Proteomes" id="UP000094296">
    <property type="component" value="Unassembled WGS sequence"/>
</dbReference>
<dbReference type="Pfam" id="PF02775">
    <property type="entry name" value="TPP_enzyme_C"/>
    <property type="match status" value="1"/>
</dbReference>
<dbReference type="AlphaFoldDB" id="A0A1E5G6G1"/>
<dbReference type="GO" id="GO:0016625">
    <property type="term" value="F:oxidoreductase activity, acting on the aldehyde or oxo group of donors, iron-sulfur protein as acceptor"/>
    <property type="evidence" value="ECO:0007669"/>
    <property type="project" value="UniProtKB-ARBA"/>
</dbReference>
<keyword evidence="4" id="KW-1185">Reference proteome</keyword>
<protein>
    <submittedName>
        <fullName evidence="3">2-oxoacid:ferredoxin oxidoreductase subunit beta</fullName>
    </submittedName>
</protein>
<dbReference type="Gene3D" id="3.40.50.970">
    <property type="match status" value="1"/>
</dbReference>
<comment type="caution">
    <text evidence="3">The sequence shown here is derived from an EMBL/GenBank/DDBJ whole genome shotgun (WGS) entry which is preliminary data.</text>
</comment>
<dbReference type="GO" id="GO:0045333">
    <property type="term" value="P:cellular respiration"/>
    <property type="evidence" value="ECO:0007669"/>
    <property type="project" value="UniProtKB-ARBA"/>
</dbReference>
<dbReference type="InterPro" id="IPR051457">
    <property type="entry name" value="2-oxoacid:Fd_oxidoreductase"/>
</dbReference>
<reference evidence="3 4" key="1">
    <citation type="submission" date="2016-09" db="EMBL/GenBank/DDBJ databases">
        <title>Draft genome sequence for the type strain of Desulfuribacillus alkaliarsenatis AHT28, an obligately anaerobic, sulfidogenic bacterium isolated from Russian soda lake sediments.</title>
        <authorList>
            <person name="Abin C.A."/>
            <person name="Hollibaugh J.T."/>
        </authorList>
    </citation>
    <scope>NUCLEOTIDE SEQUENCE [LARGE SCALE GENOMIC DNA]</scope>
    <source>
        <strain evidence="3 4">AHT28</strain>
    </source>
</reference>
<dbReference type="STRING" id="766136.BHF68_03220"/>
<dbReference type="PANTHER" id="PTHR48084">
    <property type="entry name" value="2-OXOGLUTARATE OXIDOREDUCTASE SUBUNIT KORB-RELATED"/>
    <property type="match status" value="1"/>
</dbReference>
<proteinExistence type="predicted"/>
<dbReference type="CDD" id="cd03375">
    <property type="entry name" value="TPP_OGFOR"/>
    <property type="match status" value="1"/>
</dbReference>
<evidence type="ECO:0000313" key="3">
    <source>
        <dbReference type="EMBL" id="OEF98685.1"/>
    </source>
</evidence>
<gene>
    <name evidence="3" type="ORF">BHF68_03220</name>
</gene>
<evidence type="ECO:0000313" key="4">
    <source>
        <dbReference type="Proteomes" id="UP000094296"/>
    </source>
</evidence>
<dbReference type="OrthoDB" id="9775140at2"/>
<accession>A0A1E5G6G1</accession>
<dbReference type="GO" id="GO:0030976">
    <property type="term" value="F:thiamine pyrophosphate binding"/>
    <property type="evidence" value="ECO:0007669"/>
    <property type="project" value="InterPro"/>
</dbReference>
<dbReference type="EMBL" id="MIJE01000001">
    <property type="protein sequence ID" value="OEF98685.1"/>
    <property type="molecule type" value="Genomic_DNA"/>
</dbReference>
<name>A0A1E5G6G1_9FIRM</name>
<dbReference type="InterPro" id="IPR029061">
    <property type="entry name" value="THDP-binding"/>
</dbReference>
<evidence type="ECO:0000256" key="1">
    <source>
        <dbReference type="ARBA" id="ARBA00023002"/>
    </source>
</evidence>
<sequence length="276" mass="30087">MNSKILKHLRQDKLPHIWCPGCAHGIVLRSLLEAIDNTGLNTSKTVIVAGIGCASRASGYLDFDTVHTVHGRAIPYATGIKLANPELKVIVITGDGDATAIGGNHLIHGIRRNIDITTVIFNNNVYGMTSGQYSPTTPSGAWAATSPYGHLDRPFDICELAIGAGATYVARGTAYHQTQLTKLIEKGIKHNGFAVIDALSTCPTYFGRKNKRGTAADMITWFKENTITVKANSVNDINQNKDDNSKMKIGEFRNINDVPEFTNEYQKLITQVMKGE</sequence>
<organism evidence="3 4">
    <name type="scientific">Desulfuribacillus alkaliarsenatis</name>
    <dbReference type="NCBI Taxonomy" id="766136"/>
    <lineage>
        <taxon>Bacteria</taxon>
        <taxon>Bacillati</taxon>
        <taxon>Bacillota</taxon>
        <taxon>Desulfuribacillia</taxon>
        <taxon>Desulfuribacillales</taxon>
        <taxon>Desulfuribacillaceae</taxon>
        <taxon>Desulfuribacillus</taxon>
    </lineage>
</organism>
<dbReference type="RefSeq" id="WP_069642177.1">
    <property type="nucleotide sequence ID" value="NZ_MIJE01000001.1"/>
</dbReference>
<dbReference type="SUPFAM" id="SSF52518">
    <property type="entry name" value="Thiamin diphosphate-binding fold (THDP-binding)"/>
    <property type="match status" value="1"/>
</dbReference>
<keyword evidence="1" id="KW-0560">Oxidoreductase</keyword>
<feature type="domain" description="Thiamine pyrophosphate enzyme TPP-binding" evidence="2">
    <location>
        <begin position="51"/>
        <end position="197"/>
    </location>
</feature>
<dbReference type="InterPro" id="IPR011766">
    <property type="entry name" value="TPP_enzyme_TPP-bd"/>
</dbReference>